<dbReference type="SUPFAM" id="SSF55811">
    <property type="entry name" value="Nudix"/>
    <property type="match status" value="1"/>
</dbReference>
<keyword evidence="2" id="KW-0378">Hydrolase</keyword>
<dbReference type="RefSeq" id="WP_271173931.1">
    <property type="nucleotide sequence ID" value="NZ_BSEJ01000011.1"/>
</dbReference>
<dbReference type="PROSITE" id="PS00893">
    <property type="entry name" value="NUDIX_BOX"/>
    <property type="match status" value="1"/>
</dbReference>
<keyword evidence="5" id="KW-1185">Reference proteome</keyword>
<comment type="cofactor">
    <cofactor evidence="1">
        <name>Mg(2+)</name>
        <dbReference type="ChEBI" id="CHEBI:18420"/>
    </cofactor>
</comment>
<protein>
    <submittedName>
        <fullName evidence="4">MutT/NUDIX family protein</fullName>
    </submittedName>
</protein>
<reference evidence="4" key="2">
    <citation type="submission" date="2023-01" db="EMBL/GenBank/DDBJ databases">
        <authorList>
            <person name="Sun Q."/>
            <person name="Evtushenko L."/>
        </authorList>
    </citation>
    <scope>NUCLEOTIDE SEQUENCE</scope>
    <source>
        <strain evidence="4">VKM Ac-1020</strain>
    </source>
</reference>
<dbReference type="InterPro" id="IPR000086">
    <property type="entry name" value="NUDIX_hydrolase_dom"/>
</dbReference>
<organism evidence="4 5">
    <name type="scientific">Microbacterium barkeri</name>
    <dbReference type="NCBI Taxonomy" id="33917"/>
    <lineage>
        <taxon>Bacteria</taxon>
        <taxon>Bacillati</taxon>
        <taxon>Actinomycetota</taxon>
        <taxon>Actinomycetes</taxon>
        <taxon>Micrococcales</taxon>
        <taxon>Microbacteriaceae</taxon>
        <taxon>Microbacterium</taxon>
    </lineage>
</organism>
<name>A0A9W6H4Q7_9MICO</name>
<comment type="caution">
    <text evidence="4">The sequence shown here is derived from an EMBL/GenBank/DDBJ whole genome shotgun (WGS) entry which is preliminary data.</text>
</comment>
<feature type="domain" description="Nudix hydrolase" evidence="3">
    <location>
        <begin position="19"/>
        <end position="150"/>
    </location>
</feature>
<dbReference type="CDD" id="cd04690">
    <property type="entry name" value="NUDIX_Hydrolase"/>
    <property type="match status" value="1"/>
</dbReference>
<dbReference type="InterPro" id="IPR015797">
    <property type="entry name" value="NUDIX_hydrolase-like_dom_sf"/>
</dbReference>
<dbReference type="Proteomes" id="UP001142462">
    <property type="component" value="Unassembled WGS sequence"/>
</dbReference>
<evidence type="ECO:0000313" key="4">
    <source>
        <dbReference type="EMBL" id="GLJ62242.1"/>
    </source>
</evidence>
<sequence length="150" mass="15926">MPVNPAAAIRPSSATASSAPRITVAAIAFLRADGAVLTVRKRGTRAFMLPGGKPEAGESAVDTAIREVREELGLEIAPAELRLLGTFATRAANEADHALLATVFTTRTPVEPVVQAEIDELRWVVPVEAVDDPSQAPLNREHVFARLAVL</sequence>
<dbReference type="Gene3D" id="3.90.79.10">
    <property type="entry name" value="Nucleoside Triphosphate Pyrophosphohydrolase"/>
    <property type="match status" value="1"/>
</dbReference>
<dbReference type="InterPro" id="IPR020084">
    <property type="entry name" value="NUDIX_hydrolase_CS"/>
</dbReference>
<dbReference type="AlphaFoldDB" id="A0A9W6H4Q7"/>
<evidence type="ECO:0000256" key="2">
    <source>
        <dbReference type="ARBA" id="ARBA00022801"/>
    </source>
</evidence>
<evidence type="ECO:0000256" key="1">
    <source>
        <dbReference type="ARBA" id="ARBA00001946"/>
    </source>
</evidence>
<accession>A0A9W6H4Q7</accession>
<dbReference type="PANTHER" id="PTHR43046">
    <property type="entry name" value="GDP-MANNOSE MANNOSYL HYDROLASE"/>
    <property type="match status" value="1"/>
</dbReference>
<dbReference type="PANTHER" id="PTHR43046:SF2">
    <property type="entry name" value="8-OXO-DGTP DIPHOSPHATASE-RELATED"/>
    <property type="match status" value="1"/>
</dbReference>
<proteinExistence type="predicted"/>
<reference evidence="4" key="1">
    <citation type="journal article" date="2014" name="Int. J. Syst. Evol. Microbiol.">
        <title>Complete genome sequence of Corynebacterium casei LMG S-19264T (=DSM 44701T), isolated from a smear-ripened cheese.</title>
        <authorList>
            <consortium name="US DOE Joint Genome Institute (JGI-PGF)"/>
            <person name="Walter F."/>
            <person name="Albersmeier A."/>
            <person name="Kalinowski J."/>
            <person name="Ruckert C."/>
        </authorList>
    </citation>
    <scope>NUCLEOTIDE SEQUENCE</scope>
    <source>
        <strain evidence="4">VKM Ac-1020</strain>
    </source>
</reference>
<dbReference type="Pfam" id="PF00293">
    <property type="entry name" value="NUDIX"/>
    <property type="match status" value="1"/>
</dbReference>
<dbReference type="PROSITE" id="PS51462">
    <property type="entry name" value="NUDIX"/>
    <property type="match status" value="1"/>
</dbReference>
<dbReference type="GO" id="GO:0016787">
    <property type="term" value="F:hydrolase activity"/>
    <property type="evidence" value="ECO:0007669"/>
    <property type="project" value="UniProtKB-KW"/>
</dbReference>
<dbReference type="EMBL" id="BSEJ01000011">
    <property type="protein sequence ID" value="GLJ62242.1"/>
    <property type="molecule type" value="Genomic_DNA"/>
</dbReference>
<evidence type="ECO:0000259" key="3">
    <source>
        <dbReference type="PROSITE" id="PS51462"/>
    </source>
</evidence>
<evidence type="ECO:0000313" key="5">
    <source>
        <dbReference type="Proteomes" id="UP001142462"/>
    </source>
</evidence>
<gene>
    <name evidence="4" type="ORF">GCM10017576_23720</name>
</gene>